<name>A0A7H0HRK5_9ACTN</name>
<organism evidence="3 4">
    <name type="scientific">Streptomyces genisteinicus</name>
    <dbReference type="NCBI Taxonomy" id="2768068"/>
    <lineage>
        <taxon>Bacteria</taxon>
        <taxon>Bacillati</taxon>
        <taxon>Actinomycetota</taxon>
        <taxon>Actinomycetes</taxon>
        <taxon>Kitasatosporales</taxon>
        <taxon>Streptomycetaceae</taxon>
        <taxon>Streptomyces</taxon>
    </lineage>
</organism>
<feature type="compositionally biased region" description="Pro residues" evidence="1">
    <location>
        <begin position="220"/>
        <end position="235"/>
    </location>
</feature>
<sequence length="246" mass="24871">MDYCHPCGRHLNGALACAGCGTPVEELRRLSFAAPAADTVVHELEREPEPEPARPGPRSARRQAASRRKPAPVGRRARRRRGRRLAIGTVGLVLAAGALGFAQFAEGPGDDGAATAVRESAVVESETAEPTPSEEPVPDGLAEVTEQPVASSGSPSAGRTAVPVRGPETGGTGTAEAAEGEASPSPSATGESEEGSGPSASPSPSDGAPSDGPGTQAPSQQPPPPSGPAPAPSPSPTCERFLWWCL</sequence>
<protein>
    <submittedName>
        <fullName evidence="3">Uncharacterized protein</fullName>
    </submittedName>
</protein>
<evidence type="ECO:0000256" key="1">
    <source>
        <dbReference type="SAM" id="MobiDB-lite"/>
    </source>
</evidence>
<accession>A0A7H0HRK5</accession>
<reference evidence="3 4" key="1">
    <citation type="submission" date="2020-08" db="EMBL/GenBank/DDBJ databases">
        <title>A novel species.</title>
        <authorList>
            <person name="Gao J."/>
        </authorList>
    </citation>
    <scope>NUCLEOTIDE SEQUENCE [LARGE SCALE GENOMIC DNA]</scope>
    <source>
        <strain evidence="3 4">CRPJ-33</strain>
    </source>
</reference>
<evidence type="ECO:0000256" key="2">
    <source>
        <dbReference type="SAM" id="Phobius"/>
    </source>
</evidence>
<evidence type="ECO:0000313" key="3">
    <source>
        <dbReference type="EMBL" id="QNP63171.1"/>
    </source>
</evidence>
<keyword evidence="2" id="KW-0472">Membrane</keyword>
<evidence type="ECO:0000313" key="4">
    <source>
        <dbReference type="Proteomes" id="UP000516230"/>
    </source>
</evidence>
<feature type="compositionally biased region" description="Polar residues" evidence="1">
    <location>
        <begin position="148"/>
        <end position="157"/>
    </location>
</feature>
<gene>
    <name evidence="3" type="ORF">IAG43_09610</name>
</gene>
<keyword evidence="2" id="KW-1133">Transmembrane helix</keyword>
<feature type="compositionally biased region" description="Basic and acidic residues" evidence="1">
    <location>
        <begin position="41"/>
        <end position="52"/>
    </location>
</feature>
<dbReference type="Proteomes" id="UP000516230">
    <property type="component" value="Chromosome"/>
</dbReference>
<keyword evidence="2" id="KW-0812">Transmembrane</keyword>
<dbReference type="KEGG" id="sgj:IAG43_09610"/>
<feature type="region of interest" description="Disordered" evidence="1">
    <location>
        <begin position="110"/>
        <end position="236"/>
    </location>
</feature>
<dbReference type="AlphaFoldDB" id="A0A7H0HRK5"/>
<feature type="compositionally biased region" description="Low complexity" evidence="1">
    <location>
        <begin position="174"/>
        <end position="219"/>
    </location>
</feature>
<dbReference type="EMBL" id="CP060825">
    <property type="protein sequence ID" value="QNP63171.1"/>
    <property type="molecule type" value="Genomic_DNA"/>
</dbReference>
<feature type="compositionally biased region" description="Basic residues" evidence="1">
    <location>
        <begin position="59"/>
        <end position="82"/>
    </location>
</feature>
<feature type="region of interest" description="Disordered" evidence="1">
    <location>
        <begin position="41"/>
        <end position="82"/>
    </location>
</feature>
<keyword evidence="4" id="KW-1185">Reference proteome</keyword>
<feature type="transmembrane region" description="Helical" evidence="2">
    <location>
        <begin position="85"/>
        <end position="105"/>
    </location>
</feature>
<proteinExistence type="predicted"/>
<dbReference type="RefSeq" id="WP_187740337.1">
    <property type="nucleotide sequence ID" value="NZ_CP060825.1"/>
</dbReference>